<dbReference type="AlphaFoldDB" id="S2VKV8"/>
<dbReference type="PATRIC" id="fig|883067.3.peg.1232"/>
<dbReference type="Pfam" id="PF03703">
    <property type="entry name" value="bPH_2"/>
    <property type="match status" value="1"/>
</dbReference>
<dbReference type="InterPro" id="IPR005182">
    <property type="entry name" value="YdbS-like_PH"/>
</dbReference>
<evidence type="ECO:0000259" key="2">
    <source>
        <dbReference type="Pfam" id="PF03703"/>
    </source>
</evidence>
<dbReference type="HOGENOM" id="CLU_111473_1_0_11"/>
<keyword evidence="4" id="KW-1185">Reference proteome</keyword>
<keyword evidence="1" id="KW-0812">Transmembrane</keyword>
<accession>S2VKV8</accession>
<proteinExistence type="predicted"/>
<evidence type="ECO:0000313" key="3">
    <source>
        <dbReference type="EMBL" id="EPD26635.1"/>
    </source>
</evidence>
<comment type="caution">
    <text evidence="3">The sequence shown here is derived from an EMBL/GenBank/DDBJ whole genome shotgun (WGS) entry which is preliminary data.</text>
</comment>
<dbReference type="Proteomes" id="UP000014393">
    <property type="component" value="Unassembled WGS sequence"/>
</dbReference>
<protein>
    <recommendedName>
        <fullName evidence="2">YdbS-like PH domain-containing protein</fullName>
    </recommendedName>
</protein>
<dbReference type="EMBL" id="AGWM01000011">
    <property type="protein sequence ID" value="EPD26635.1"/>
    <property type="molecule type" value="Genomic_DNA"/>
</dbReference>
<evidence type="ECO:0000256" key="1">
    <source>
        <dbReference type="SAM" id="Phobius"/>
    </source>
</evidence>
<feature type="domain" description="YdbS-like PH" evidence="2">
    <location>
        <begin position="80"/>
        <end position="147"/>
    </location>
</feature>
<keyword evidence="1" id="KW-0472">Membrane</keyword>
<organism evidence="3 4">
    <name type="scientific">Actinotignum schaalii FB123-CNA-2</name>
    <dbReference type="NCBI Taxonomy" id="883067"/>
    <lineage>
        <taxon>Bacteria</taxon>
        <taxon>Bacillati</taxon>
        <taxon>Actinomycetota</taxon>
        <taxon>Actinomycetes</taxon>
        <taxon>Actinomycetales</taxon>
        <taxon>Actinomycetaceae</taxon>
        <taxon>Actinotignum</taxon>
    </lineage>
</organism>
<feature type="transmembrane region" description="Helical" evidence="1">
    <location>
        <begin position="56"/>
        <end position="78"/>
    </location>
</feature>
<name>S2VKV8_9ACTO</name>
<sequence>MVSMPLSQKLLGTGEELLVHMHPDARHLLPRALGAAAVVFLAVLGVVALPGRWQPLAGWLVVAAGVLALIAIAGWPWLQWYMSTVSITNRRIITRRGVFTKLGHDLPLAAVARVDAQPAGTGTSGSLLVTTTSGATVTLRRIANLPAVTTFLNTLLDKRAGEGIHTGTSRETA</sequence>
<reference evidence="3 4" key="1">
    <citation type="submission" date="2013-05" db="EMBL/GenBank/DDBJ databases">
        <title>The Genome Sequence of Actinobaculum schaalii FB123-CNA2.</title>
        <authorList>
            <consortium name="The Broad Institute Genomics Platform"/>
            <person name="Earl A."/>
            <person name="Ward D."/>
            <person name="Feldgarden M."/>
            <person name="Gevers D."/>
            <person name="Saerens B."/>
            <person name="Vaneechoutte M."/>
            <person name="Walker B."/>
            <person name="Young S."/>
            <person name="Zeng Q."/>
            <person name="Gargeya S."/>
            <person name="Fitzgerald M."/>
            <person name="Haas B."/>
            <person name="Abouelleil A."/>
            <person name="Allen A.W."/>
            <person name="Alvarado L."/>
            <person name="Arachchi H.M."/>
            <person name="Berlin A.M."/>
            <person name="Chapman S.B."/>
            <person name="Gainer-Dewar J."/>
            <person name="Goldberg J."/>
            <person name="Griggs A."/>
            <person name="Gujja S."/>
            <person name="Hansen M."/>
            <person name="Howarth C."/>
            <person name="Imamovic A."/>
            <person name="Ireland A."/>
            <person name="Larimer J."/>
            <person name="McCowan C."/>
            <person name="Murphy C."/>
            <person name="Pearson M."/>
            <person name="Poon T.W."/>
            <person name="Priest M."/>
            <person name="Roberts A."/>
            <person name="Saif S."/>
            <person name="Shea T."/>
            <person name="Sisk P."/>
            <person name="Sykes S."/>
            <person name="Wortman J."/>
            <person name="Nusbaum C."/>
            <person name="Birren B."/>
        </authorList>
    </citation>
    <scope>NUCLEOTIDE SEQUENCE [LARGE SCALE GENOMIC DNA]</scope>
    <source>
        <strain evidence="3 4">FB123-CNA-2</strain>
    </source>
</reference>
<keyword evidence="1" id="KW-1133">Transmembrane helix</keyword>
<gene>
    <name evidence="3" type="ORF">HMPREF9237_01260</name>
</gene>
<evidence type="ECO:0000313" key="4">
    <source>
        <dbReference type="Proteomes" id="UP000014393"/>
    </source>
</evidence>
<feature type="transmembrane region" description="Helical" evidence="1">
    <location>
        <begin position="28"/>
        <end position="50"/>
    </location>
</feature>
<dbReference type="eggNOG" id="COG3402">
    <property type="taxonomic scope" value="Bacteria"/>
</dbReference>